<dbReference type="GO" id="GO:0046872">
    <property type="term" value="F:metal ion binding"/>
    <property type="evidence" value="ECO:0007669"/>
    <property type="project" value="InterPro"/>
</dbReference>
<feature type="compositionally biased region" description="Polar residues" evidence="2">
    <location>
        <begin position="370"/>
        <end position="382"/>
    </location>
</feature>
<keyword evidence="1" id="KW-0175">Coiled coil</keyword>
<dbReference type="PANTHER" id="PTHR23509">
    <property type="entry name" value="PA-PL1 PHOSPHOLIPASE FAMILY"/>
    <property type="match status" value="1"/>
</dbReference>
<dbReference type="Pfam" id="PF23463">
    <property type="entry name" value="WWE_2"/>
    <property type="match status" value="1"/>
</dbReference>
<feature type="region of interest" description="Disordered" evidence="2">
    <location>
        <begin position="346"/>
        <end position="458"/>
    </location>
</feature>
<gene>
    <name evidence="4" type="ORF">BU16DRAFT_550206</name>
</gene>
<feature type="compositionally biased region" description="Basic and acidic residues" evidence="2">
    <location>
        <begin position="150"/>
        <end position="161"/>
    </location>
</feature>
<dbReference type="SMART" id="SM01127">
    <property type="entry name" value="DDHD"/>
    <property type="match status" value="1"/>
</dbReference>
<dbReference type="InterPro" id="IPR057826">
    <property type="entry name" value="WWE_C20G8.02"/>
</dbReference>
<feature type="coiled-coil region" evidence="1">
    <location>
        <begin position="904"/>
        <end position="934"/>
    </location>
</feature>
<dbReference type="OrthoDB" id="431378at2759"/>
<dbReference type="InterPro" id="IPR029058">
    <property type="entry name" value="AB_hydrolase_fold"/>
</dbReference>
<dbReference type="Pfam" id="PF23465">
    <property type="entry name" value="DUF7131"/>
    <property type="match status" value="1"/>
</dbReference>
<dbReference type="AlphaFoldDB" id="A0A6A6QTJ7"/>
<feature type="compositionally biased region" description="Basic and acidic residues" evidence="2">
    <location>
        <begin position="432"/>
        <end position="450"/>
    </location>
</feature>
<protein>
    <submittedName>
        <fullName evidence="4">DDHD-domain-containing protein</fullName>
    </submittedName>
</protein>
<feature type="compositionally biased region" description="Polar residues" evidence="2">
    <location>
        <begin position="264"/>
        <end position="275"/>
    </location>
</feature>
<keyword evidence="5" id="KW-1185">Reference proteome</keyword>
<feature type="region of interest" description="Disordered" evidence="2">
    <location>
        <begin position="232"/>
        <end position="297"/>
    </location>
</feature>
<feature type="compositionally biased region" description="Low complexity" evidence="2">
    <location>
        <begin position="237"/>
        <end position="248"/>
    </location>
</feature>
<accession>A0A6A6QTJ7</accession>
<proteinExistence type="predicted"/>
<dbReference type="InterPro" id="IPR004177">
    <property type="entry name" value="DDHD_dom"/>
</dbReference>
<evidence type="ECO:0000256" key="2">
    <source>
        <dbReference type="SAM" id="MobiDB-lite"/>
    </source>
</evidence>
<dbReference type="EMBL" id="MU004189">
    <property type="protein sequence ID" value="KAF2495434.1"/>
    <property type="molecule type" value="Genomic_DNA"/>
</dbReference>
<dbReference type="PROSITE" id="PS51043">
    <property type="entry name" value="DDHD"/>
    <property type="match status" value="1"/>
</dbReference>
<evidence type="ECO:0000256" key="1">
    <source>
        <dbReference type="SAM" id="Coils"/>
    </source>
</evidence>
<dbReference type="GO" id="GO:0005737">
    <property type="term" value="C:cytoplasm"/>
    <property type="evidence" value="ECO:0007669"/>
    <property type="project" value="TreeGrafter"/>
</dbReference>
<dbReference type="Pfam" id="PF02862">
    <property type="entry name" value="DDHD"/>
    <property type="match status" value="1"/>
</dbReference>
<dbReference type="PANTHER" id="PTHR23509:SF10">
    <property type="entry name" value="LD21067P"/>
    <property type="match status" value="1"/>
</dbReference>
<feature type="region of interest" description="Disordered" evidence="2">
    <location>
        <begin position="1"/>
        <end position="67"/>
    </location>
</feature>
<feature type="compositionally biased region" description="Basic and acidic residues" evidence="2">
    <location>
        <begin position="383"/>
        <end position="393"/>
    </location>
</feature>
<organism evidence="4 5">
    <name type="scientific">Lophium mytilinum</name>
    <dbReference type="NCBI Taxonomy" id="390894"/>
    <lineage>
        <taxon>Eukaryota</taxon>
        <taxon>Fungi</taxon>
        <taxon>Dikarya</taxon>
        <taxon>Ascomycota</taxon>
        <taxon>Pezizomycotina</taxon>
        <taxon>Dothideomycetes</taxon>
        <taxon>Pleosporomycetidae</taxon>
        <taxon>Mytilinidiales</taxon>
        <taxon>Mytilinidiaceae</taxon>
        <taxon>Lophium</taxon>
    </lineage>
</organism>
<feature type="domain" description="DDHD" evidence="3">
    <location>
        <begin position="662"/>
        <end position="976"/>
    </location>
</feature>
<sequence length="998" mass="111148">MSTPENKGYLSAGIGAFSPWTSRSNTPKPPPSPREPRESEASVASETMGGPQRGGDHTISRRHRLSLRNYPRDCPVLAVQWYHAIDIPKRKPLAAKTPLPDDEKPPAPKKWAQFSPGDSRAIEAAFQKLADEVDIADERALKFPGSPRPRSTEHQESLDKAGKVKVPVNEDFLFDVDVEARELGPAYWLGPVYEVRRGTWFYESTGLPCDENLATQLEEGYLKLRPWKFPKSEKRSVSQPRSRPQSLRAAPGDEYRKSLKESRSNPITPKSSSDNLKAESPYSASDATGEEASPSHDQMKAHRLFGTHMNSVVTYQNSTTAWLLTDDFLSRMSSNVYQRFAGGGHFAGVKLTRGSSSMTKKSKDDDRPGSSGSTSDDASEANTEGKPEVKIDTDVSDGEEEDHAQSPSEARTKTLARHMSSLVSSTQPADPAKQEEEIRKRDEKEIRDDYQDQSGEEQGRDIEHLLLVTHGIGQRLGMRLESVNFVHDVNTLRKSLKGVYANSTDLQALNAEVDKLPKNCRIQVLPICWRHLLDFPKQSLKHNRKEHDLGDLDFDDQDYPNLEDITIEGVPTVRNLITDLALDILLYQSPAYKGHISRIVLQECNRIYRLFRERNPSFNGKVSLVGHSLGSAILFDILCHQKDDSPSQHHKHRRATDDHMKLDFPVEDFYALGSPLGLFQMLKGRTIAARQPSASHTPAETPGEGFDDPFVSPTGKSKAFEITTSRPKCNQLFNIFHPTDPISYRIEPLISPAMSALKPQPLPYTKKGIFGAPVGQGLTGIGARVGQSVSGLWTSLSSGIASSLINRSLGITGDDAVKLQSQSARPLSIGAGTNITAGGVLPTTGKDPDPAFINEERKRRLGEDPITAGDVGEHPPTLIDTEIETLFSGFHKRTRSQTSEDAWATRESLEWQELEEKSRRLRREEAKVRALNSNGRVDYNIQEGAFDINIYQSIASHLTYWADEDVGHFIISQLLARHRVFMGKEGEMEKEEKKEQEE</sequence>
<feature type="compositionally biased region" description="Basic and acidic residues" evidence="2">
    <location>
        <begin position="251"/>
        <end position="263"/>
    </location>
</feature>
<dbReference type="GO" id="GO:0004620">
    <property type="term" value="F:phospholipase activity"/>
    <property type="evidence" value="ECO:0007669"/>
    <property type="project" value="TreeGrafter"/>
</dbReference>
<dbReference type="SUPFAM" id="SSF53474">
    <property type="entry name" value="alpha/beta-Hydrolases"/>
    <property type="match status" value="1"/>
</dbReference>
<dbReference type="Proteomes" id="UP000799750">
    <property type="component" value="Unassembled WGS sequence"/>
</dbReference>
<reference evidence="4" key="1">
    <citation type="journal article" date="2020" name="Stud. Mycol.">
        <title>101 Dothideomycetes genomes: a test case for predicting lifestyles and emergence of pathogens.</title>
        <authorList>
            <person name="Haridas S."/>
            <person name="Albert R."/>
            <person name="Binder M."/>
            <person name="Bloem J."/>
            <person name="Labutti K."/>
            <person name="Salamov A."/>
            <person name="Andreopoulos B."/>
            <person name="Baker S."/>
            <person name="Barry K."/>
            <person name="Bills G."/>
            <person name="Bluhm B."/>
            <person name="Cannon C."/>
            <person name="Castanera R."/>
            <person name="Culley D."/>
            <person name="Daum C."/>
            <person name="Ezra D."/>
            <person name="Gonzalez J."/>
            <person name="Henrissat B."/>
            <person name="Kuo A."/>
            <person name="Liang C."/>
            <person name="Lipzen A."/>
            <person name="Lutzoni F."/>
            <person name="Magnuson J."/>
            <person name="Mondo S."/>
            <person name="Nolan M."/>
            <person name="Ohm R."/>
            <person name="Pangilinan J."/>
            <person name="Park H.-J."/>
            <person name="Ramirez L."/>
            <person name="Alfaro M."/>
            <person name="Sun H."/>
            <person name="Tritt A."/>
            <person name="Yoshinaga Y."/>
            <person name="Zwiers L.-H."/>
            <person name="Turgeon B."/>
            <person name="Goodwin S."/>
            <person name="Spatafora J."/>
            <person name="Crous P."/>
            <person name="Grigoriev I."/>
        </authorList>
    </citation>
    <scope>NUCLEOTIDE SEQUENCE</scope>
    <source>
        <strain evidence="4">CBS 269.34</strain>
    </source>
</reference>
<feature type="region of interest" description="Disordered" evidence="2">
    <location>
        <begin position="142"/>
        <end position="161"/>
    </location>
</feature>
<dbReference type="InterPro" id="IPR055555">
    <property type="entry name" value="PA-PLA1_DUF7131"/>
</dbReference>
<name>A0A6A6QTJ7_9PEZI</name>
<dbReference type="InterPro" id="IPR058055">
    <property type="entry name" value="PA-PLA1"/>
</dbReference>
<evidence type="ECO:0000259" key="3">
    <source>
        <dbReference type="PROSITE" id="PS51043"/>
    </source>
</evidence>
<evidence type="ECO:0000313" key="5">
    <source>
        <dbReference type="Proteomes" id="UP000799750"/>
    </source>
</evidence>
<feature type="region of interest" description="Disordered" evidence="2">
    <location>
        <begin position="93"/>
        <end position="114"/>
    </location>
</feature>
<evidence type="ECO:0000313" key="4">
    <source>
        <dbReference type="EMBL" id="KAF2495434.1"/>
    </source>
</evidence>